<dbReference type="EMBL" id="SMTG01000002">
    <property type="protein sequence ID" value="TDK32758.1"/>
    <property type="molecule type" value="Genomic_DNA"/>
</dbReference>
<dbReference type="AlphaFoldDB" id="A0A4R5UBZ7"/>
<feature type="region of interest" description="Disordered" evidence="1">
    <location>
        <begin position="1"/>
        <end position="70"/>
    </location>
</feature>
<reference evidence="2 3" key="1">
    <citation type="submission" date="2019-03" db="EMBL/GenBank/DDBJ databases">
        <title>Luteimonas zhaokaii sp.nov., isolated from the rectal contents of Plateau pika in Yushu, Qinghai Province, China.</title>
        <authorList>
            <person name="Zhang G."/>
        </authorList>
    </citation>
    <scope>NUCLEOTIDE SEQUENCE [LARGE SCALE GENOMIC DNA]</scope>
    <source>
        <strain evidence="2 3">THG-MD21</strain>
    </source>
</reference>
<accession>A0A4R5UBZ7</accession>
<feature type="compositionally biased region" description="Basic and acidic residues" evidence="1">
    <location>
        <begin position="29"/>
        <end position="41"/>
    </location>
</feature>
<evidence type="ECO:0000313" key="2">
    <source>
        <dbReference type="EMBL" id="TDK32758.1"/>
    </source>
</evidence>
<proteinExistence type="predicted"/>
<sequence>MTTQDTPDAARGPLERDRAPDGPTAPGESAEKRDQDQRNDPETMAGARIGNPDRRSGEGPPDDPGNRRKD</sequence>
<organism evidence="2 3">
    <name type="scientific">Luteimonas terrae</name>
    <dbReference type="NCBI Taxonomy" id="1530191"/>
    <lineage>
        <taxon>Bacteria</taxon>
        <taxon>Pseudomonadati</taxon>
        <taxon>Pseudomonadota</taxon>
        <taxon>Gammaproteobacteria</taxon>
        <taxon>Lysobacterales</taxon>
        <taxon>Lysobacteraceae</taxon>
        <taxon>Luteimonas</taxon>
    </lineage>
</organism>
<evidence type="ECO:0000256" key="1">
    <source>
        <dbReference type="SAM" id="MobiDB-lite"/>
    </source>
</evidence>
<evidence type="ECO:0000313" key="3">
    <source>
        <dbReference type="Proteomes" id="UP000295543"/>
    </source>
</evidence>
<dbReference type="OrthoDB" id="5976155at2"/>
<dbReference type="Proteomes" id="UP000295543">
    <property type="component" value="Unassembled WGS sequence"/>
</dbReference>
<keyword evidence="3" id="KW-1185">Reference proteome</keyword>
<dbReference type="RefSeq" id="WP_133392309.1">
    <property type="nucleotide sequence ID" value="NZ_SMTG01000002.1"/>
</dbReference>
<gene>
    <name evidence="2" type="ORF">E2F49_01420</name>
</gene>
<name>A0A4R5UBZ7_9GAMM</name>
<protein>
    <submittedName>
        <fullName evidence="2">Uncharacterized protein</fullName>
    </submittedName>
</protein>
<comment type="caution">
    <text evidence="2">The sequence shown here is derived from an EMBL/GenBank/DDBJ whole genome shotgun (WGS) entry which is preliminary data.</text>
</comment>